<proteinExistence type="predicted"/>
<comment type="subcellular location">
    <subcellularLocation>
        <location evidence="1">Cell outer membrane</location>
    </subcellularLocation>
</comment>
<dbReference type="AlphaFoldDB" id="A0A8T4HE70"/>
<evidence type="ECO:0000256" key="4">
    <source>
        <dbReference type="ARBA" id="ARBA00023136"/>
    </source>
</evidence>
<comment type="caution">
    <text evidence="6">The sequence shown here is derived from an EMBL/GenBank/DDBJ whole genome shotgun (WGS) entry which is preliminary data.</text>
</comment>
<evidence type="ECO:0000313" key="6">
    <source>
        <dbReference type="EMBL" id="MBP3944436.1"/>
    </source>
</evidence>
<keyword evidence="4" id="KW-0472">Membrane</keyword>
<gene>
    <name evidence="6" type="ORF">J5U18_12885</name>
</gene>
<dbReference type="GO" id="GO:0015288">
    <property type="term" value="F:porin activity"/>
    <property type="evidence" value="ECO:0007669"/>
    <property type="project" value="TreeGrafter"/>
</dbReference>
<evidence type="ECO:0000313" key="7">
    <source>
        <dbReference type="Proteomes" id="UP000679691"/>
    </source>
</evidence>
<keyword evidence="5" id="KW-0998">Cell outer membrane</keyword>
<dbReference type="RefSeq" id="WP_353547949.1">
    <property type="nucleotide sequence ID" value="NZ_JAGKSB010000018.1"/>
</dbReference>
<dbReference type="PANTHER" id="PTHR30026:SF23">
    <property type="entry name" value="TO APRF-PUTATIVE OUTER MEMBRANE EFFLUX PROTEIN OR SECRETED ALKALINE PHOSPHATASE-RELATED"/>
    <property type="match status" value="1"/>
</dbReference>
<keyword evidence="3" id="KW-0812">Transmembrane</keyword>
<evidence type="ECO:0000256" key="2">
    <source>
        <dbReference type="ARBA" id="ARBA00022452"/>
    </source>
</evidence>
<evidence type="ECO:0000256" key="1">
    <source>
        <dbReference type="ARBA" id="ARBA00004442"/>
    </source>
</evidence>
<dbReference type="SUPFAM" id="SSF56954">
    <property type="entry name" value="Outer membrane efflux proteins (OEP)"/>
    <property type="match status" value="1"/>
</dbReference>
<dbReference type="InterPro" id="IPR051906">
    <property type="entry name" value="TolC-like"/>
</dbReference>
<evidence type="ECO:0000256" key="3">
    <source>
        <dbReference type="ARBA" id="ARBA00022692"/>
    </source>
</evidence>
<dbReference type="Proteomes" id="UP000679691">
    <property type="component" value="Unassembled WGS sequence"/>
</dbReference>
<dbReference type="EMBL" id="JAGKSB010000018">
    <property type="protein sequence ID" value="MBP3944436.1"/>
    <property type="molecule type" value="Genomic_DNA"/>
</dbReference>
<dbReference type="GO" id="GO:0009279">
    <property type="term" value="C:cell outer membrane"/>
    <property type="evidence" value="ECO:0007669"/>
    <property type="project" value="UniProtKB-SubCell"/>
</dbReference>
<name>A0A8T4HE70_9SPHI</name>
<sequence>MNPLVTYCVGSLLLTTLLNPVYSQEVSSLSDTLSLSVEQVWERTNKNSKQVHSKELANEIRAEQVQDAIRDKWPTLAVFASVQQASNIPIYDQGIFHKPSQHEVIHTLYNTGADMYLNLYSGSKITLAIQEKKLLKKIADIEVDQSKATLRYEASSLFLSLQQSLIFKRVMQENIVEQAHQLKEVKDYFEQGVILKSDILRMDLELSKRRMTLLEIENDIKLITQKLNQLMGLPDEQVIKPMGLGDYMAPVESYEDALQLALHQSYENRLSEKHTEHAALAVKQVKTNLRPVVGMTGNFTFANPQIFLYPYNDSWYSLGMIGLKASYQLSALWHTKHKIAAAKLAYEQEEVNHHYVQDQVRQQLKEAYLRYNEALTRIDVQKKNFAQAKENARIIKNTYFNQTSLITDLLDANLQVLKTQFELESAKIVAQNKYYILQLTKGTL</sequence>
<evidence type="ECO:0000256" key="5">
    <source>
        <dbReference type="ARBA" id="ARBA00023237"/>
    </source>
</evidence>
<dbReference type="GO" id="GO:0015562">
    <property type="term" value="F:efflux transmembrane transporter activity"/>
    <property type="evidence" value="ECO:0007669"/>
    <property type="project" value="InterPro"/>
</dbReference>
<organism evidence="6 7">
    <name type="scientific">Rhinopithecimicrobium faecis</name>
    <dbReference type="NCBI Taxonomy" id="2820698"/>
    <lineage>
        <taxon>Bacteria</taxon>
        <taxon>Pseudomonadati</taxon>
        <taxon>Bacteroidota</taxon>
        <taxon>Sphingobacteriia</taxon>
        <taxon>Sphingobacteriales</taxon>
        <taxon>Sphingobacteriaceae</taxon>
        <taxon>Rhinopithecimicrobium</taxon>
    </lineage>
</organism>
<dbReference type="GO" id="GO:1990281">
    <property type="term" value="C:efflux pump complex"/>
    <property type="evidence" value="ECO:0007669"/>
    <property type="project" value="TreeGrafter"/>
</dbReference>
<keyword evidence="2" id="KW-1134">Transmembrane beta strand</keyword>
<keyword evidence="7" id="KW-1185">Reference proteome</keyword>
<accession>A0A8T4HE70</accession>
<dbReference type="Gene3D" id="1.20.1600.10">
    <property type="entry name" value="Outer membrane efflux proteins (OEP)"/>
    <property type="match status" value="1"/>
</dbReference>
<reference evidence="6" key="1">
    <citation type="submission" date="2021-03" db="EMBL/GenBank/DDBJ databases">
        <authorList>
            <person name="Lu T."/>
            <person name="Wang Q."/>
            <person name="Han X."/>
        </authorList>
    </citation>
    <scope>NUCLEOTIDE SEQUENCE</scope>
    <source>
        <strain evidence="6">WQ 2009</strain>
    </source>
</reference>
<dbReference type="PANTHER" id="PTHR30026">
    <property type="entry name" value="OUTER MEMBRANE PROTEIN TOLC"/>
    <property type="match status" value="1"/>
</dbReference>
<protein>
    <submittedName>
        <fullName evidence="6">TolC family protein</fullName>
    </submittedName>
</protein>